<dbReference type="Proteomes" id="UP001175227">
    <property type="component" value="Unassembled WGS sequence"/>
</dbReference>
<keyword evidence="7" id="KW-1185">Reference proteome</keyword>
<dbReference type="InterPro" id="IPR027417">
    <property type="entry name" value="P-loop_NTPase"/>
</dbReference>
<keyword evidence="2" id="KW-0547">Nucleotide-binding</keyword>
<dbReference type="InterPro" id="IPR030393">
    <property type="entry name" value="G_ENGB_dom"/>
</dbReference>
<organism evidence="6 7">
    <name type="scientific">Armillaria novae-zelandiae</name>
    <dbReference type="NCBI Taxonomy" id="153914"/>
    <lineage>
        <taxon>Eukaryota</taxon>
        <taxon>Fungi</taxon>
        <taxon>Dikarya</taxon>
        <taxon>Basidiomycota</taxon>
        <taxon>Agaricomycotina</taxon>
        <taxon>Agaricomycetes</taxon>
        <taxon>Agaricomycetidae</taxon>
        <taxon>Agaricales</taxon>
        <taxon>Marasmiineae</taxon>
        <taxon>Physalacriaceae</taxon>
        <taxon>Armillaria</taxon>
    </lineage>
</organism>
<accession>A0AA39PQB3</accession>
<dbReference type="PANTHER" id="PTHR46498:SF1">
    <property type="entry name" value="GTP-BINDING PROTEIN 8"/>
    <property type="match status" value="1"/>
</dbReference>
<proteinExistence type="predicted"/>
<dbReference type="GO" id="GO:0005739">
    <property type="term" value="C:mitochondrion"/>
    <property type="evidence" value="ECO:0007669"/>
    <property type="project" value="TreeGrafter"/>
</dbReference>
<dbReference type="InterPro" id="IPR052279">
    <property type="entry name" value="EngB_GTPase"/>
</dbReference>
<dbReference type="PANTHER" id="PTHR46498">
    <property type="entry name" value="GTP-BINDING PROTEIN 8"/>
    <property type="match status" value="1"/>
</dbReference>
<evidence type="ECO:0000256" key="2">
    <source>
        <dbReference type="ARBA" id="ARBA00022741"/>
    </source>
</evidence>
<dbReference type="GO" id="GO:0046872">
    <property type="term" value="F:metal ion binding"/>
    <property type="evidence" value="ECO:0007669"/>
    <property type="project" value="UniProtKB-KW"/>
</dbReference>
<gene>
    <name evidence="6" type="ORF">IW261DRAFT_1439999</name>
</gene>
<dbReference type="EMBL" id="JAUEPR010000002">
    <property type="protein sequence ID" value="KAK0488542.1"/>
    <property type="molecule type" value="Genomic_DNA"/>
</dbReference>
<dbReference type="PROSITE" id="PS51706">
    <property type="entry name" value="G_ENGB"/>
    <property type="match status" value="1"/>
</dbReference>
<sequence>MKPPLASSTSFQTRRFLSARARNSFTVKDVFSDARTAEFASAAGASNDAGSEIVFPKLLGLPEVNLVVDHCIVHVSTDISTGRANSGKSSLFNAVLGRKNLLVTSSKAGRTRQLNFFRVGPEPGQLVLVDAPGYGRRGRSEWGDLFDQYLQTRKE</sequence>
<dbReference type="SUPFAM" id="SSF52540">
    <property type="entry name" value="P-loop containing nucleoside triphosphate hydrolases"/>
    <property type="match status" value="1"/>
</dbReference>
<evidence type="ECO:0000256" key="1">
    <source>
        <dbReference type="ARBA" id="ARBA00022723"/>
    </source>
</evidence>
<dbReference type="GO" id="GO:0005525">
    <property type="term" value="F:GTP binding"/>
    <property type="evidence" value="ECO:0007669"/>
    <property type="project" value="UniProtKB-KW"/>
</dbReference>
<name>A0AA39PQB3_9AGAR</name>
<evidence type="ECO:0000313" key="6">
    <source>
        <dbReference type="EMBL" id="KAK0488542.1"/>
    </source>
</evidence>
<dbReference type="InterPro" id="IPR006073">
    <property type="entry name" value="GTP-bd"/>
</dbReference>
<feature type="domain" description="EngB-type G" evidence="5">
    <location>
        <begin position="74"/>
        <end position="155"/>
    </location>
</feature>
<protein>
    <recommendedName>
        <fullName evidence="5">EngB-type G domain-containing protein</fullName>
    </recommendedName>
</protein>
<evidence type="ECO:0000256" key="3">
    <source>
        <dbReference type="ARBA" id="ARBA00022842"/>
    </source>
</evidence>
<dbReference type="Gene3D" id="3.40.50.300">
    <property type="entry name" value="P-loop containing nucleotide triphosphate hydrolases"/>
    <property type="match status" value="1"/>
</dbReference>
<dbReference type="AlphaFoldDB" id="A0AA39PQB3"/>
<evidence type="ECO:0000256" key="4">
    <source>
        <dbReference type="ARBA" id="ARBA00023134"/>
    </source>
</evidence>
<reference evidence="6" key="1">
    <citation type="submission" date="2023-06" db="EMBL/GenBank/DDBJ databases">
        <authorList>
            <consortium name="Lawrence Berkeley National Laboratory"/>
            <person name="Ahrendt S."/>
            <person name="Sahu N."/>
            <person name="Indic B."/>
            <person name="Wong-Bajracharya J."/>
            <person name="Merenyi Z."/>
            <person name="Ke H.-M."/>
            <person name="Monk M."/>
            <person name="Kocsube S."/>
            <person name="Drula E."/>
            <person name="Lipzen A."/>
            <person name="Balint B."/>
            <person name="Henrissat B."/>
            <person name="Andreopoulos B."/>
            <person name="Martin F.M."/>
            <person name="Harder C.B."/>
            <person name="Rigling D."/>
            <person name="Ford K.L."/>
            <person name="Foster G.D."/>
            <person name="Pangilinan J."/>
            <person name="Papanicolaou A."/>
            <person name="Barry K."/>
            <person name="LaButti K."/>
            <person name="Viragh M."/>
            <person name="Koriabine M."/>
            <person name="Yan M."/>
            <person name="Riley R."/>
            <person name="Champramary S."/>
            <person name="Plett K.L."/>
            <person name="Tsai I.J."/>
            <person name="Slot J."/>
            <person name="Sipos G."/>
            <person name="Plett J."/>
            <person name="Nagy L.G."/>
            <person name="Grigoriev I.V."/>
        </authorList>
    </citation>
    <scope>NUCLEOTIDE SEQUENCE</scope>
    <source>
        <strain evidence="6">ICMP 16352</strain>
    </source>
</reference>
<keyword evidence="3" id="KW-0460">Magnesium</keyword>
<comment type="caution">
    <text evidence="6">The sequence shown here is derived from an EMBL/GenBank/DDBJ whole genome shotgun (WGS) entry which is preliminary data.</text>
</comment>
<evidence type="ECO:0000259" key="5">
    <source>
        <dbReference type="PROSITE" id="PS51706"/>
    </source>
</evidence>
<keyword evidence="1" id="KW-0479">Metal-binding</keyword>
<keyword evidence="4" id="KW-0342">GTP-binding</keyword>
<evidence type="ECO:0000313" key="7">
    <source>
        <dbReference type="Proteomes" id="UP001175227"/>
    </source>
</evidence>
<dbReference type="Pfam" id="PF01926">
    <property type="entry name" value="MMR_HSR1"/>
    <property type="match status" value="1"/>
</dbReference>